<dbReference type="OrthoDB" id="2155935at2759"/>
<dbReference type="InParanoid" id="H3A9C8"/>
<protein>
    <recommendedName>
        <fullName evidence="7">Non-homologous end-joining factor 1</fullName>
    </recommendedName>
</protein>
<evidence type="ECO:0000256" key="3">
    <source>
        <dbReference type="ARBA" id="ARBA00023125"/>
    </source>
</evidence>
<proteinExistence type="inferred from homology"/>
<keyword evidence="4" id="KW-0234">DNA repair</keyword>
<name>H3A9C8_LATCH</name>
<dbReference type="Bgee" id="ENSLACG00000005543">
    <property type="expression patterns" value="Expressed in post-anal tail muscle and 6 other cell types or tissues"/>
</dbReference>
<keyword evidence="2" id="KW-0227">DNA damage</keyword>
<dbReference type="Ensembl" id="ENSLACT00000006301.1">
    <property type="protein sequence ID" value="ENSLACP00000006249.1"/>
    <property type="gene ID" value="ENSLACG00000005543.1"/>
</dbReference>
<evidence type="ECO:0000259" key="10">
    <source>
        <dbReference type="Pfam" id="PF21928"/>
    </source>
</evidence>
<reference evidence="12" key="1">
    <citation type="submission" date="2011-08" db="EMBL/GenBank/DDBJ databases">
        <title>The draft genome of Latimeria chalumnae.</title>
        <authorList>
            <person name="Di Palma F."/>
            <person name="Alfoldi J."/>
            <person name="Johnson J."/>
            <person name="Berlin A."/>
            <person name="Gnerre S."/>
            <person name="Jaffe D."/>
            <person name="MacCallum I."/>
            <person name="Young S."/>
            <person name="Walker B.J."/>
            <person name="Lander E."/>
            <person name="Lindblad-Toh K."/>
        </authorList>
    </citation>
    <scope>NUCLEOTIDE SEQUENCE [LARGE SCALE GENOMIC DNA]</scope>
    <source>
        <strain evidence="12">Wild caught</strain>
    </source>
</reference>
<dbReference type="STRING" id="7897.ENSLACP00000006249"/>
<evidence type="ECO:0000256" key="1">
    <source>
        <dbReference type="ARBA" id="ARBA00004123"/>
    </source>
</evidence>
<feature type="compositionally biased region" description="Basic residues" evidence="8">
    <location>
        <begin position="291"/>
        <end position="303"/>
    </location>
</feature>
<dbReference type="EMBL" id="AFYH01067989">
    <property type="status" value="NOT_ANNOTATED_CDS"/>
    <property type="molecule type" value="Genomic_DNA"/>
</dbReference>
<evidence type="ECO:0000256" key="8">
    <source>
        <dbReference type="SAM" id="MobiDB-lite"/>
    </source>
</evidence>
<reference evidence="11" key="2">
    <citation type="submission" date="2025-08" db="UniProtKB">
        <authorList>
            <consortium name="Ensembl"/>
        </authorList>
    </citation>
    <scope>IDENTIFICATION</scope>
</reference>
<dbReference type="InterPro" id="IPR053829">
    <property type="entry name" value="XLF-like_CC"/>
</dbReference>
<keyword evidence="12" id="KW-1185">Reference proteome</keyword>
<dbReference type="Proteomes" id="UP000008672">
    <property type="component" value="Unassembled WGS sequence"/>
</dbReference>
<comment type="subcellular location">
    <subcellularLocation>
        <location evidence="1">Nucleus</location>
    </subcellularLocation>
</comment>
<evidence type="ECO:0000259" key="9">
    <source>
        <dbReference type="Pfam" id="PF09302"/>
    </source>
</evidence>
<reference evidence="11" key="3">
    <citation type="submission" date="2025-09" db="UniProtKB">
        <authorList>
            <consortium name="Ensembl"/>
        </authorList>
    </citation>
    <scope>IDENTIFICATION</scope>
</reference>
<evidence type="ECO:0000256" key="5">
    <source>
        <dbReference type="ARBA" id="ARBA00023242"/>
    </source>
</evidence>
<dbReference type="Pfam" id="PF21928">
    <property type="entry name" value="XLF_CC"/>
    <property type="match status" value="1"/>
</dbReference>
<dbReference type="eggNOG" id="ENOG502S0R3">
    <property type="taxonomic scope" value="Eukaryota"/>
</dbReference>
<sequence length="303" mass="34766">MEMSEDIAICLLRQPWVSVHLGNSPFMVKVSLGDASYGFMISDLQSVWYEEVNSDVIKCRSQELNKRLRAPVSSFFRHLAELMHPLLDGGVQGSTAAFSWEKVDNRLLVHVKSELSGVPFHWHFNCCQATIPMVTHHLVRPLLRMSLALWRQQEELATLLEKKDKEILEYKENGASLSRGHLETAVFEKQKFEDMLLLEQVAEVCSGPEEEIFPHELHKLYVRMMHQEMQQKRKHSETEEGQDEILKDAKPSPETMEGKQEVEVTSLITSEETTLPAPLARNHLQSQRPVLKPKKKKAKGLFS</sequence>
<dbReference type="InterPro" id="IPR015381">
    <property type="entry name" value="XLF-like_N"/>
</dbReference>
<dbReference type="InterPro" id="IPR038051">
    <property type="entry name" value="XRCC4-like_N_sf"/>
</dbReference>
<evidence type="ECO:0000256" key="7">
    <source>
        <dbReference type="ARBA" id="ARBA00044529"/>
    </source>
</evidence>
<evidence type="ECO:0000256" key="4">
    <source>
        <dbReference type="ARBA" id="ARBA00023204"/>
    </source>
</evidence>
<dbReference type="EMBL" id="AFYH01067986">
    <property type="status" value="NOT_ANNOTATED_CDS"/>
    <property type="molecule type" value="Genomic_DNA"/>
</dbReference>
<feature type="domain" description="XLF-like coiled-coil region" evidence="10">
    <location>
        <begin position="133"/>
        <end position="178"/>
    </location>
</feature>
<dbReference type="PANTHER" id="PTHR32235">
    <property type="entry name" value="NON-HOMOLOGOUS END-JOINING FACTOR 1"/>
    <property type="match status" value="1"/>
</dbReference>
<dbReference type="Pfam" id="PF09302">
    <property type="entry name" value="XLF"/>
    <property type="match status" value="1"/>
</dbReference>
<evidence type="ECO:0000256" key="6">
    <source>
        <dbReference type="ARBA" id="ARBA00025747"/>
    </source>
</evidence>
<dbReference type="CTD" id="79840"/>
<dbReference type="PANTHER" id="PTHR32235:SF1">
    <property type="entry name" value="NON-HOMOLOGOUS END-JOINING FACTOR 1"/>
    <property type="match status" value="1"/>
</dbReference>
<evidence type="ECO:0000313" key="11">
    <source>
        <dbReference type="Ensembl" id="ENSLACP00000006249.1"/>
    </source>
</evidence>
<keyword evidence="3" id="KW-0238">DNA-binding</keyword>
<dbReference type="InterPro" id="IPR052287">
    <property type="entry name" value="NHEJ_factor"/>
</dbReference>
<dbReference type="RefSeq" id="XP_064419929.1">
    <property type="nucleotide sequence ID" value="XM_064563859.1"/>
</dbReference>
<feature type="compositionally biased region" description="Basic and acidic residues" evidence="8">
    <location>
        <begin position="244"/>
        <end position="262"/>
    </location>
</feature>
<dbReference type="EMBL" id="AFYH01067987">
    <property type="status" value="NOT_ANNOTATED_CDS"/>
    <property type="molecule type" value="Genomic_DNA"/>
</dbReference>
<dbReference type="AlphaFoldDB" id="H3A9C8"/>
<dbReference type="EMBL" id="AFYH01067990">
    <property type="status" value="NOT_ANNOTATED_CDS"/>
    <property type="molecule type" value="Genomic_DNA"/>
</dbReference>
<dbReference type="EMBL" id="AFYH01067988">
    <property type="status" value="NOT_ANNOTATED_CDS"/>
    <property type="molecule type" value="Genomic_DNA"/>
</dbReference>
<keyword evidence="5" id="KW-0539">Nucleus</keyword>
<organism evidence="11 12">
    <name type="scientific">Latimeria chalumnae</name>
    <name type="common">Coelacanth</name>
    <dbReference type="NCBI Taxonomy" id="7897"/>
    <lineage>
        <taxon>Eukaryota</taxon>
        <taxon>Metazoa</taxon>
        <taxon>Chordata</taxon>
        <taxon>Craniata</taxon>
        <taxon>Vertebrata</taxon>
        <taxon>Euteleostomi</taxon>
        <taxon>Coelacanthiformes</taxon>
        <taxon>Coelacanthidae</taxon>
        <taxon>Latimeria</taxon>
    </lineage>
</organism>
<gene>
    <name evidence="11" type="primary">NHEJ1</name>
</gene>
<dbReference type="Gene3D" id="2.170.210.10">
    <property type="entry name" value="DNA double-strand break repair and VJ recombination XRCC4, N-terminal"/>
    <property type="match status" value="1"/>
</dbReference>
<dbReference type="HOGENOM" id="CLU_076115_0_0_1"/>
<dbReference type="RefSeq" id="XP_005995837.1">
    <property type="nucleotide sequence ID" value="XM_005995775.3"/>
</dbReference>
<evidence type="ECO:0000256" key="2">
    <source>
        <dbReference type="ARBA" id="ARBA00022763"/>
    </source>
</evidence>
<dbReference type="GO" id="GO:0006303">
    <property type="term" value="P:double-strand break repair via nonhomologous end joining"/>
    <property type="evidence" value="ECO:0007669"/>
    <property type="project" value="TreeGrafter"/>
</dbReference>
<dbReference type="GeneID" id="102362224"/>
<dbReference type="KEGG" id="lcm:102362224"/>
<dbReference type="RefSeq" id="XP_005995836.1">
    <property type="nucleotide sequence ID" value="XM_005995774.3"/>
</dbReference>
<dbReference type="Gene3D" id="1.10.287.450">
    <property type="entry name" value="Helix hairpin bin"/>
    <property type="match status" value="1"/>
</dbReference>
<dbReference type="OMA" id="LPFYWHF"/>
<dbReference type="FunFam" id="2.170.210.10:FF:000001">
    <property type="entry name" value="Non-homologous end-joining factor 1"/>
    <property type="match status" value="1"/>
</dbReference>
<dbReference type="FunFam" id="1.10.287.450:FF:000003">
    <property type="entry name" value="Non-homologous end-joining factor 1"/>
    <property type="match status" value="1"/>
</dbReference>
<dbReference type="FunCoup" id="H3A9C8">
    <property type="interactions" value="330"/>
</dbReference>
<dbReference type="RefSeq" id="XP_005995835.1">
    <property type="nucleotide sequence ID" value="XM_005995773.3"/>
</dbReference>
<accession>H3A9C8</accession>
<feature type="domain" description="XLF-like N-terminal" evidence="9">
    <location>
        <begin position="15"/>
        <end position="128"/>
    </location>
</feature>
<dbReference type="GO" id="GO:0045027">
    <property type="term" value="F:DNA end binding"/>
    <property type="evidence" value="ECO:0007669"/>
    <property type="project" value="TreeGrafter"/>
</dbReference>
<dbReference type="EMBL" id="AFYH01067991">
    <property type="status" value="NOT_ANNOTATED_CDS"/>
    <property type="molecule type" value="Genomic_DNA"/>
</dbReference>
<feature type="region of interest" description="Disordered" evidence="8">
    <location>
        <begin position="228"/>
        <end position="303"/>
    </location>
</feature>
<comment type="similarity">
    <text evidence="6">Belongs to the XRCC4-XLF family. XLF subfamily.</text>
</comment>
<dbReference type="CDD" id="cd22285">
    <property type="entry name" value="HD_XLF_N"/>
    <property type="match status" value="1"/>
</dbReference>
<dbReference type="GO" id="GO:0032807">
    <property type="term" value="C:DNA ligase IV complex"/>
    <property type="evidence" value="ECO:0007669"/>
    <property type="project" value="TreeGrafter"/>
</dbReference>
<dbReference type="GeneTree" id="ENSGT00390000009940"/>
<evidence type="ECO:0000313" key="12">
    <source>
        <dbReference type="Proteomes" id="UP000008672"/>
    </source>
</evidence>